<name>A0A934INP5_9HYPH</name>
<dbReference type="InterPro" id="IPR001647">
    <property type="entry name" value="HTH_TetR"/>
</dbReference>
<dbReference type="Pfam" id="PF17938">
    <property type="entry name" value="TetR_C_29"/>
    <property type="match status" value="1"/>
</dbReference>
<dbReference type="GO" id="GO:0003677">
    <property type="term" value="F:DNA binding"/>
    <property type="evidence" value="ECO:0007669"/>
    <property type="project" value="UniProtKB-UniRule"/>
</dbReference>
<dbReference type="PROSITE" id="PS50977">
    <property type="entry name" value="HTH_TETR_2"/>
    <property type="match status" value="1"/>
</dbReference>
<dbReference type="PANTHER" id="PTHR30328">
    <property type="entry name" value="TRANSCRIPTIONAL REPRESSOR"/>
    <property type="match status" value="1"/>
</dbReference>
<reference evidence="4" key="1">
    <citation type="submission" date="2020-12" db="EMBL/GenBank/DDBJ databases">
        <title>Bacterial taxonomy.</title>
        <authorList>
            <person name="Pan X."/>
        </authorList>
    </citation>
    <scope>NUCLEOTIDE SEQUENCE</scope>
    <source>
        <strain evidence="4">B2012</strain>
    </source>
</reference>
<proteinExistence type="predicted"/>
<dbReference type="Pfam" id="PF00440">
    <property type="entry name" value="TetR_N"/>
    <property type="match status" value="1"/>
</dbReference>
<dbReference type="InterPro" id="IPR041474">
    <property type="entry name" value="NicS_C"/>
</dbReference>
<organism evidence="4 5">
    <name type="scientific">Acuticoccus mangrovi</name>
    <dbReference type="NCBI Taxonomy" id="2796142"/>
    <lineage>
        <taxon>Bacteria</taxon>
        <taxon>Pseudomonadati</taxon>
        <taxon>Pseudomonadota</taxon>
        <taxon>Alphaproteobacteria</taxon>
        <taxon>Hyphomicrobiales</taxon>
        <taxon>Amorphaceae</taxon>
        <taxon>Acuticoccus</taxon>
    </lineage>
</organism>
<dbReference type="InterPro" id="IPR009057">
    <property type="entry name" value="Homeodomain-like_sf"/>
</dbReference>
<comment type="caution">
    <text evidence="4">The sequence shown here is derived from an EMBL/GenBank/DDBJ whole genome shotgun (WGS) entry which is preliminary data.</text>
</comment>
<feature type="domain" description="HTH tetR-type" evidence="3">
    <location>
        <begin position="11"/>
        <end position="71"/>
    </location>
</feature>
<sequence>MTRRSTTRDPERTRRHILDAARAAFAHQGLDGARVDAIAEASGVNKRMIYYYFDDKEGLFLAVLEEIYAELSAAGEAMDLAAPPLDALTRYVDFVWTYYHGHPEVIAILNNENLHGGAHLARSLHIRELERPFIDKLARLLQQGEEKGAFRPGLDPVTIHITVIALVYLFLGNNRTLSIFFDRDLSTAVAKKSWREHIQCSVRAIVTV</sequence>
<keyword evidence="5" id="KW-1185">Reference proteome</keyword>
<dbReference type="InterPro" id="IPR050109">
    <property type="entry name" value="HTH-type_TetR-like_transc_reg"/>
</dbReference>
<dbReference type="Proteomes" id="UP000609531">
    <property type="component" value="Unassembled WGS sequence"/>
</dbReference>
<dbReference type="InterPro" id="IPR036271">
    <property type="entry name" value="Tet_transcr_reg_TetR-rel_C_sf"/>
</dbReference>
<dbReference type="RefSeq" id="WP_198881689.1">
    <property type="nucleotide sequence ID" value="NZ_JAEKJA010000006.1"/>
</dbReference>
<evidence type="ECO:0000259" key="3">
    <source>
        <dbReference type="PROSITE" id="PS50977"/>
    </source>
</evidence>
<keyword evidence="1 2" id="KW-0238">DNA-binding</keyword>
<protein>
    <submittedName>
        <fullName evidence="4">TetR family transcriptional regulator</fullName>
    </submittedName>
</protein>
<evidence type="ECO:0000256" key="1">
    <source>
        <dbReference type="ARBA" id="ARBA00023125"/>
    </source>
</evidence>
<accession>A0A934INP5</accession>
<gene>
    <name evidence="4" type="ORF">JCR33_08850</name>
</gene>
<dbReference type="PANTHER" id="PTHR30328:SF54">
    <property type="entry name" value="HTH-TYPE TRANSCRIPTIONAL REPRESSOR SCO4008"/>
    <property type="match status" value="1"/>
</dbReference>
<dbReference type="Gene3D" id="1.10.357.10">
    <property type="entry name" value="Tetracycline Repressor, domain 2"/>
    <property type="match status" value="1"/>
</dbReference>
<evidence type="ECO:0000256" key="2">
    <source>
        <dbReference type="PROSITE-ProRule" id="PRU00335"/>
    </source>
</evidence>
<dbReference type="AlphaFoldDB" id="A0A934INP5"/>
<dbReference type="SUPFAM" id="SSF46689">
    <property type="entry name" value="Homeodomain-like"/>
    <property type="match status" value="1"/>
</dbReference>
<feature type="DNA-binding region" description="H-T-H motif" evidence="2">
    <location>
        <begin position="34"/>
        <end position="53"/>
    </location>
</feature>
<dbReference type="EMBL" id="JAEKJA010000006">
    <property type="protein sequence ID" value="MBJ3775791.1"/>
    <property type="molecule type" value="Genomic_DNA"/>
</dbReference>
<evidence type="ECO:0000313" key="5">
    <source>
        <dbReference type="Proteomes" id="UP000609531"/>
    </source>
</evidence>
<dbReference type="PRINTS" id="PR00455">
    <property type="entry name" value="HTHTETR"/>
</dbReference>
<dbReference type="SUPFAM" id="SSF48498">
    <property type="entry name" value="Tetracyclin repressor-like, C-terminal domain"/>
    <property type="match status" value="1"/>
</dbReference>
<evidence type="ECO:0000313" key="4">
    <source>
        <dbReference type="EMBL" id="MBJ3775791.1"/>
    </source>
</evidence>